<evidence type="ECO:0000256" key="2">
    <source>
        <dbReference type="SAM" id="SignalP"/>
    </source>
</evidence>
<keyword evidence="5" id="KW-1185">Reference proteome</keyword>
<gene>
    <name evidence="4" type="primary">Cbn-rib-1</name>
    <name evidence="4" type="ORF">CAEBREN_11142</name>
</gene>
<dbReference type="Proteomes" id="UP000008068">
    <property type="component" value="Unassembled WGS sequence"/>
</dbReference>
<protein>
    <submittedName>
        <fullName evidence="4">CBN-RIB-1 protein</fullName>
    </submittedName>
</protein>
<accession>G0NU68</accession>
<dbReference type="GO" id="GO:0032991">
    <property type="term" value="C:protein-containing complex"/>
    <property type="evidence" value="ECO:0007669"/>
    <property type="project" value="EnsemblMetazoa"/>
</dbReference>
<dbReference type="GO" id="GO:0015012">
    <property type="term" value="P:heparan sulfate proteoglycan biosynthetic process"/>
    <property type="evidence" value="ECO:0007669"/>
    <property type="project" value="EnsemblMetazoa"/>
</dbReference>
<dbReference type="HOGENOM" id="CLU_013906_5_1_1"/>
<dbReference type="InParanoid" id="G0NU68"/>
<dbReference type="InterPro" id="IPR040911">
    <property type="entry name" value="Exostosin_GT47"/>
</dbReference>
<dbReference type="EMBL" id="GL379947">
    <property type="protein sequence ID" value="EGT37708.1"/>
    <property type="molecule type" value="Genomic_DNA"/>
</dbReference>
<evidence type="ECO:0000313" key="5">
    <source>
        <dbReference type="Proteomes" id="UP000008068"/>
    </source>
</evidence>
<feature type="domain" description="Exostosin GT47" evidence="3">
    <location>
        <begin position="46"/>
        <end position="336"/>
    </location>
</feature>
<dbReference type="AlphaFoldDB" id="G0NU68"/>
<dbReference type="GO" id="GO:0019899">
    <property type="term" value="F:enzyme binding"/>
    <property type="evidence" value="ECO:0007669"/>
    <property type="project" value="EnsemblMetazoa"/>
</dbReference>
<dbReference type="FunCoup" id="G0NU68">
    <property type="interactions" value="22"/>
</dbReference>
<dbReference type="GO" id="GO:0005794">
    <property type="term" value="C:Golgi apparatus"/>
    <property type="evidence" value="ECO:0007669"/>
    <property type="project" value="TreeGrafter"/>
</dbReference>
<dbReference type="OrthoDB" id="1924787at2759"/>
<feature type="chain" id="PRO_5003406442" evidence="2">
    <location>
        <begin position="24"/>
        <end position="383"/>
    </location>
</feature>
<keyword evidence="2" id="KW-0732">Signal</keyword>
<dbReference type="OMA" id="IFNFYHG"/>
<dbReference type="PANTHER" id="PTHR11062">
    <property type="entry name" value="EXOSTOSIN HEPARAN SULFATE GLYCOSYLTRANSFERASE -RELATED"/>
    <property type="match status" value="1"/>
</dbReference>
<dbReference type="eggNOG" id="KOG1021">
    <property type="taxonomic scope" value="Eukaryota"/>
</dbReference>
<dbReference type="STRING" id="135651.G0NU68"/>
<dbReference type="GO" id="GO:0015020">
    <property type="term" value="F:glucuronosyltransferase activity"/>
    <property type="evidence" value="ECO:0007669"/>
    <property type="project" value="EnsemblMetazoa"/>
</dbReference>
<proteinExistence type="inferred from homology"/>
<reference evidence="5" key="1">
    <citation type="submission" date="2011-07" db="EMBL/GenBank/DDBJ databases">
        <authorList>
            <consortium name="Caenorhabditis brenneri Sequencing and Analysis Consortium"/>
            <person name="Wilson R.K."/>
        </authorList>
    </citation>
    <scope>NUCLEOTIDE SEQUENCE [LARGE SCALE GENOMIC DNA]</scope>
    <source>
        <strain evidence="5">PB2801</strain>
    </source>
</reference>
<dbReference type="GO" id="GO:0008375">
    <property type="term" value="F:acetylglucosaminyltransferase activity"/>
    <property type="evidence" value="ECO:0007669"/>
    <property type="project" value="EnsemblMetazoa"/>
</dbReference>
<dbReference type="PANTHER" id="PTHR11062:SF129">
    <property type="entry name" value="EXOSTOSIN-1"/>
    <property type="match status" value="1"/>
</dbReference>
<sequence>MKANQSMATIILMSMLSLGGIQSQGINTERKPCKMEDCFDFDRCSSSKKVYIHPMEKIFEVAPQSAIYSKILKYFQESEHYTNNPNEACIFLLGIDTTDRDVRSQNYVKNVNEYIDSLDPAVWNNGRNHLIFNFYHGTFPDYDDHNLGFDTGEAMIARASSSENNFFKGFDVSLPLFHENHPDDVEPKVKIDDQRNESRRKYLVSFKGKRYVYGIGSGTRNLVHHLHNGDDMVMVTTCKHNNDWQVYQDDRCQRDNDEYDQWDYEDLLTNSTFCLVPRGRRLGSFRFLETLRSGCIPVVISDSWILPFTETIDWSSAAIVVAERDALSIPELLMSMSRRKVEKLRDSARDVYDGYLRSIKVISNHVLTIISKRIDDHSGNLEK</sequence>
<organism evidence="5">
    <name type="scientific">Caenorhabditis brenneri</name>
    <name type="common">Nematode worm</name>
    <dbReference type="NCBI Taxonomy" id="135651"/>
    <lineage>
        <taxon>Eukaryota</taxon>
        <taxon>Metazoa</taxon>
        <taxon>Ecdysozoa</taxon>
        <taxon>Nematoda</taxon>
        <taxon>Chromadorea</taxon>
        <taxon>Rhabditida</taxon>
        <taxon>Rhabditina</taxon>
        <taxon>Rhabditomorpha</taxon>
        <taxon>Rhabditoidea</taxon>
        <taxon>Rhabditidae</taxon>
        <taxon>Peloderinae</taxon>
        <taxon>Caenorhabditis</taxon>
    </lineage>
</organism>
<dbReference type="InterPro" id="IPR004263">
    <property type="entry name" value="Exostosin"/>
</dbReference>
<dbReference type="GO" id="GO:0160094">
    <property type="term" value="P:nematode pharynx development"/>
    <property type="evidence" value="ECO:0007669"/>
    <property type="project" value="EnsemblMetazoa"/>
</dbReference>
<evidence type="ECO:0000259" key="3">
    <source>
        <dbReference type="Pfam" id="PF03016"/>
    </source>
</evidence>
<name>G0NU68_CAEBE</name>
<evidence type="ECO:0000256" key="1">
    <source>
        <dbReference type="ARBA" id="ARBA00010271"/>
    </source>
</evidence>
<feature type="signal peptide" evidence="2">
    <location>
        <begin position="1"/>
        <end position="23"/>
    </location>
</feature>
<evidence type="ECO:0000313" key="4">
    <source>
        <dbReference type="EMBL" id="EGT37708.1"/>
    </source>
</evidence>
<dbReference type="Pfam" id="PF03016">
    <property type="entry name" value="Exostosin_GT47"/>
    <property type="match status" value="1"/>
</dbReference>
<comment type="similarity">
    <text evidence="1">Belongs to the glycosyltransferase 47 family.</text>
</comment>